<dbReference type="EMBL" id="VDHJ01000003">
    <property type="protein sequence ID" value="TNL99444.1"/>
    <property type="molecule type" value="Genomic_DNA"/>
</dbReference>
<dbReference type="PANTHER" id="PTHR47396:SF1">
    <property type="entry name" value="ATP-DEPENDENT HELICASE IRC3-RELATED"/>
    <property type="match status" value="1"/>
</dbReference>
<keyword evidence="4" id="KW-1185">Reference proteome</keyword>
<keyword evidence="3" id="KW-0378">Hydrolase</keyword>
<organism evidence="3 4">
    <name type="scientific">Corynebacterium tapiri</name>
    <dbReference type="NCBI Taxonomy" id="1448266"/>
    <lineage>
        <taxon>Bacteria</taxon>
        <taxon>Bacillati</taxon>
        <taxon>Actinomycetota</taxon>
        <taxon>Actinomycetes</taxon>
        <taxon>Mycobacteriales</taxon>
        <taxon>Corynebacteriaceae</taxon>
        <taxon>Corynebacterium</taxon>
    </lineage>
</organism>
<dbReference type="Gene3D" id="3.40.50.300">
    <property type="entry name" value="P-loop containing nucleotide triphosphate hydrolases"/>
    <property type="match status" value="2"/>
</dbReference>
<keyword evidence="3" id="KW-0540">Nuclease</keyword>
<evidence type="ECO:0000313" key="4">
    <source>
        <dbReference type="Proteomes" id="UP000312032"/>
    </source>
</evidence>
<dbReference type="Proteomes" id="UP000312032">
    <property type="component" value="Unassembled WGS sequence"/>
</dbReference>
<keyword evidence="3" id="KW-0255">Endonuclease</keyword>
<feature type="domain" description="Helicase ATP-binding" evidence="2">
    <location>
        <begin position="19"/>
        <end position="252"/>
    </location>
</feature>
<dbReference type="AlphaFoldDB" id="A0A5C4U6V5"/>
<gene>
    <name evidence="3" type="ORF">FHE74_03590</name>
</gene>
<reference evidence="3 4" key="1">
    <citation type="submission" date="2019-06" db="EMBL/GenBank/DDBJ databases">
        <authorList>
            <person name="Li J."/>
        </authorList>
    </citation>
    <scope>NUCLEOTIDE SEQUENCE [LARGE SCALE GENOMIC DNA]</scope>
    <source>
        <strain evidence="3 4">LMG 28165</strain>
    </source>
</reference>
<proteinExistence type="predicted"/>
<dbReference type="GO" id="GO:0005524">
    <property type="term" value="F:ATP binding"/>
    <property type="evidence" value="ECO:0007669"/>
    <property type="project" value="InterPro"/>
</dbReference>
<dbReference type="InterPro" id="IPR006935">
    <property type="entry name" value="Helicase/UvrB_N"/>
</dbReference>
<evidence type="ECO:0000259" key="2">
    <source>
        <dbReference type="SMART" id="SM00487"/>
    </source>
</evidence>
<protein>
    <submittedName>
        <fullName evidence="3">Restriction endonuclease</fullName>
    </submittedName>
</protein>
<name>A0A5C4U6V5_9CORY</name>
<dbReference type="InterPro" id="IPR027417">
    <property type="entry name" value="P-loop_NTPase"/>
</dbReference>
<dbReference type="SMART" id="SM00487">
    <property type="entry name" value="DEXDc"/>
    <property type="match status" value="1"/>
</dbReference>
<dbReference type="GO" id="GO:0003677">
    <property type="term" value="F:DNA binding"/>
    <property type="evidence" value="ECO:0007669"/>
    <property type="project" value="InterPro"/>
</dbReference>
<accession>A0A5C4U6V5</accession>
<feature type="region of interest" description="Disordered" evidence="1">
    <location>
        <begin position="458"/>
        <end position="488"/>
    </location>
</feature>
<comment type="caution">
    <text evidence="3">The sequence shown here is derived from an EMBL/GenBank/DDBJ whole genome shotgun (WGS) entry which is preliminary data.</text>
</comment>
<dbReference type="InterPro" id="IPR014001">
    <property type="entry name" value="Helicase_ATP-bd"/>
</dbReference>
<dbReference type="InterPro" id="IPR050742">
    <property type="entry name" value="Helicase_Restrict-Modif_Enz"/>
</dbReference>
<dbReference type="GO" id="GO:0005829">
    <property type="term" value="C:cytosol"/>
    <property type="evidence" value="ECO:0007669"/>
    <property type="project" value="TreeGrafter"/>
</dbReference>
<evidence type="ECO:0000313" key="3">
    <source>
        <dbReference type="EMBL" id="TNL99444.1"/>
    </source>
</evidence>
<feature type="compositionally biased region" description="Polar residues" evidence="1">
    <location>
        <begin position="466"/>
        <end position="480"/>
    </location>
</feature>
<dbReference type="PANTHER" id="PTHR47396">
    <property type="entry name" value="TYPE I RESTRICTION ENZYME ECOKI R PROTEIN"/>
    <property type="match status" value="1"/>
</dbReference>
<dbReference type="OrthoDB" id="9776021at2"/>
<dbReference type="GO" id="GO:0015668">
    <property type="term" value="F:type III site-specific deoxyribonuclease activity"/>
    <property type="evidence" value="ECO:0007669"/>
    <property type="project" value="InterPro"/>
</dbReference>
<dbReference type="SUPFAM" id="SSF52540">
    <property type="entry name" value="P-loop containing nucleoside triphosphate hydrolases"/>
    <property type="match status" value="1"/>
</dbReference>
<evidence type="ECO:0000256" key="1">
    <source>
        <dbReference type="SAM" id="MobiDB-lite"/>
    </source>
</evidence>
<dbReference type="Pfam" id="PF04851">
    <property type="entry name" value="ResIII"/>
    <property type="match status" value="1"/>
</dbReference>
<sequence>MIMPLNVTVDDNLLAEIEAKFDLRKPNAEALRTVVENLEEGNFNPLEPLTLALATGAGKTYIMAGLIEYLRRQGHPNVMVVTPNRVVQDKTIMDLSQGSHRYVGGFDVAPQLITPEDVAHLRMEDSSKHLFAGQEASTVYVFNVQQLFPPKEGGKNEATGMEAQRRKFHRFQESSGVLAEKIQSFDDLVVIVDEAHLFGTSAKTFRKSLTGLKPAATIGLTASPDKNDNVIHSYPLWRALNDGFVKRPVLVYRKSGYNEKDMGQERQLHDAYSLLKVKEEAYAKYREAHPEAPRTKPLLFVVCQDVNHATETAEYLRNTHFRPGNEPEPQVLQVDNQHNDETTLNFLRYLDTPHSPVRVIVSVNKLREGWDTKRIAVMSTLRAMGSEVLTQQIMGRGLRLPFGKRTGVKAVDELDILSHKSFVTLLKSENVLREFGIEEENEAETGIAFVDPDRVSTADNDITFDSPGTNSPESVTSSGIAPTPRDDVDVFKTGTTNSPLEVRPVKDDDEIEDVAPHYEPVYIEVNAEFAGETFMFPSSTMTRTVKPFALDQIEGTEIVEAAKKVTDQLVKLEREAIVTGDDGQSLKAARQTRSSVASFTQSETQVRKALLNAVANTGTIQLNEENIRQLNKRIIPVLMASANINSWTEASKTSAAAEITKLVKLKARQAAASNTFTETVIHPVEIPVTTKYPLPDGMKIHDLLDTREASTKKAAGFVENRFYGTWERGLFNAAKFDSFSAEYMLADLLNFDDEVKWWTRIYRSDRASIAYTPMSDYVPDFVVLDTQGTYWIIEGKGDDKKDDKIVEKKMDAANQLLRKLINYQEFEGQKWGYVLAFESDIKAVNSFSALRSRASKEVMEY</sequence>